<dbReference type="SMART" id="SM00028">
    <property type="entry name" value="TPR"/>
    <property type="match status" value="4"/>
</dbReference>
<dbReference type="SUPFAM" id="SSF48452">
    <property type="entry name" value="TPR-like"/>
    <property type="match status" value="1"/>
</dbReference>
<dbReference type="PANTHER" id="PTHR43630:SF2">
    <property type="entry name" value="GLYCOSYLTRANSFERASE"/>
    <property type="match status" value="1"/>
</dbReference>
<evidence type="ECO:0000259" key="2">
    <source>
        <dbReference type="Pfam" id="PF00535"/>
    </source>
</evidence>
<feature type="domain" description="Glycosyltransferase 2-like" evidence="2">
    <location>
        <begin position="20"/>
        <end position="146"/>
    </location>
</feature>
<comment type="caution">
    <text evidence="3">The sequence shown here is derived from an EMBL/GenBank/DDBJ whole genome shotgun (WGS) entry which is preliminary data.</text>
</comment>
<dbReference type="PANTHER" id="PTHR43630">
    <property type="entry name" value="POLY-BETA-1,6-N-ACETYL-D-GLUCOSAMINE SYNTHASE"/>
    <property type="match status" value="1"/>
</dbReference>
<accession>A0A2R6Y0G2</accession>
<evidence type="ECO:0000256" key="1">
    <source>
        <dbReference type="PROSITE-ProRule" id="PRU00339"/>
    </source>
</evidence>
<dbReference type="Pfam" id="PF13181">
    <property type="entry name" value="TPR_8"/>
    <property type="match status" value="1"/>
</dbReference>
<dbReference type="PROSITE" id="PS50005">
    <property type="entry name" value="TPR"/>
    <property type="match status" value="2"/>
</dbReference>
<dbReference type="InterPro" id="IPR019734">
    <property type="entry name" value="TPR_rpt"/>
</dbReference>
<evidence type="ECO:0000313" key="4">
    <source>
        <dbReference type="Proteomes" id="UP000244338"/>
    </source>
</evidence>
<protein>
    <submittedName>
        <fullName evidence="3">Beta 1,4 glucosyltransferase</fullName>
    </submittedName>
</protein>
<dbReference type="Pfam" id="PF00535">
    <property type="entry name" value="Glycos_transf_2"/>
    <property type="match status" value="1"/>
</dbReference>
<feature type="repeat" description="TPR" evidence="1">
    <location>
        <begin position="333"/>
        <end position="366"/>
    </location>
</feature>
<dbReference type="SUPFAM" id="SSF53448">
    <property type="entry name" value="Nucleotide-diphospho-sugar transferases"/>
    <property type="match status" value="1"/>
</dbReference>
<evidence type="ECO:0000313" key="3">
    <source>
        <dbReference type="EMBL" id="PTQ56168.1"/>
    </source>
</evidence>
<dbReference type="AlphaFoldDB" id="A0A2R6Y0G2"/>
<feature type="repeat" description="TPR" evidence="1">
    <location>
        <begin position="288"/>
        <end position="321"/>
    </location>
</feature>
<dbReference type="Pfam" id="PF13432">
    <property type="entry name" value="TPR_16"/>
    <property type="match status" value="2"/>
</dbReference>
<name>A0A2R6Y0G2_9BACL</name>
<reference evidence="4" key="1">
    <citation type="journal article" date="2018" name="Sci. Rep.">
        <title>Lignite coal burning seam in the remote Altai Mountains harbors a hydrogen-driven thermophilic microbial community.</title>
        <authorList>
            <person name="Kadnikov V.V."/>
            <person name="Mardanov A.V."/>
            <person name="Ivasenko D.A."/>
            <person name="Antsiferov D.V."/>
            <person name="Beletsky A.V."/>
            <person name="Karnachuk O.V."/>
            <person name="Ravin N.V."/>
        </authorList>
    </citation>
    <scope>NUCLEOTIDE SEQUENCE [LARGE SCALE GENOMIC DNA]</scope>
</reference>
<dbReference type="GO" id="GO:0016740">
    <property type="term" value="F:transferase activity"/>
    <property type="evidence" value="ECO:0007669"/>
    <property type="project" value="UniProtKB-KW"/>
</dbReference>
<dbReference type="CDD" id="cd02511">
    <property type="entry name" value="Beta4Glucosyltransferase"/>
    <property type="match status" value="1"/>
</dbReference>
<dbReference type="InterPro" id="IPR001173">
    <property type="entry name" value="Glyco_trans_2-like"/>
</dbReference>
<proteinExistence type="predicted"/>
<dbReference type="Proteomes" id="UP000244338">
    <property type="component" value="Unassembled WGS sequence"/>
</dbReference>
<dbReference type="Gene3D" id="1.25.40.10">
    <property type="entry name" value="Tetratricopeptide repeat domain"/>
    <property type="match status" value="1"/>
</dbReference>
<sequence>MNGMLDPSTPSSKTSSHTLSITMIVRNEEQTLPRALDSIREAADEIIIVDTGSTDRTIDIACSYGAHVIRVPWHDHFSEARNKALEAARGTWILTIDADEWIPAEDIKLLRQLLNDPSVSAYFVHVISFVGPNGEKKALNRTIRLFQNDPAHRYEGRIHEQIALSIQRHNPQAKFAISPLRLFHDGYLNDVVQSKHKIERNIALIRQMIREDPENSFHTFNLGVEYMRAGRWQEAQSALDAALAKLPPGISYAHLLYKYRLLVAMNLGKTEDAENILQEALSLFADYTDLWHIQGDLARRKGDVKQAYASYLKALTLGPAPAPYHTEIGVGSYLTAQALGEIAEQIGDERLAIAYYSRALMIEPSYTPVRERLRSLLNRSERFSPV</sequence>
<gene>
    <name evidence="3" type="ORF">BSOLF_0740</name>
</gene>
<keyword evidence="1" id="KW-0802">TPR repeat</keyword>
<dbReference type="InterPro" id="IPR011990">
    <property type="entry name" value="TPR-like_helical_dom_sf"/>
</dbReference>
<organism evidence="3 4">
    <name type="scientific">Candidatus Carbonibacillus altaicus</name>
    <dbReference type="NCBI Taxonomy" id="2163959"/>
    <lineage>
        <taxon>Bacteria</taxon>
        <taxon>Bacillati</taxon>
        <taxon>Bacillota</taxon>
        <taxon>Bacilli</taxon>
        <taxon>Bacillales</taxon>
        <taxon>Candidatus Carbonibacillus</taxon>
    </lineage>
</organism>
<dbReference type="EMBL" id="PEBX01000041">
    <property type="protein sequence ID" value="PTQ56168.1"/>
    <property type="molecule type" value="Genomic_DNA"/>
</dbReference>
<dbReference type="InterPro" id="IPR029044">
    <property type="entry name" value="Nucleotide-diphossugar_trans"/>
</dbReference>
<keyword evidence="3" id="KW-0808">Transferase</keyword>
<dbReference type="Gene3D" id="3.90.550.10">
    <property type="entry name" value="Spore Coat Polysaccharide Biosynthesis Protein SpsA, Chain A"/>
    <property type="match status" value="1"/>
</dbReference>